<gene>
    <name evidence="1" type="ORF">METZ01_LOCUS138064</name>
</gene>
<feature type="non-terminal residue" evidence="1">
    <location>
        <position position="1"/>
    </location>
</feature>
<proteinExistence type="predicted"/>
<dbReference type="EMBL" id="UINC01020253">
    <property type="protein sequence ID" value="SVA85210.1"/>
    <property type="molecule type" value="Genomic_DNA"/>
</dbReference>
<organism evidence="1">
    <name type="scientific">marine metagenome</name>
    <dbReference type="NCBI Taxonomy" id="408172"/>
    <lineage>
        <taxon>unclassified sequences</taxon>
        <taxon>metagenomes</taxon>
        <taxon>ecological metagenomes</taxon>
    </lineage>
</organism>
<reference evidence="1" key="1">
    <citation type="submission" date="2018-05" db="EMBL/GenBank/DDBJ databases">
        <authorList>
            <person name="Lanie J.A."/>
            <person name="Ng W.-L."/>
            <person name="Kazmierczak K.M."/>
            <person name="Andrzejewski T.M."/>
            <person name="Davidsen T.M."/>
            <person name="Wayne K.J."/>
            <person name="Tettelin H."/>
            <person name="Glass J.I."/>
            <person name="Rusch D."/>
            <person name="Podicherti R."/>
            <person name="Tsui H.-C.T."/>
            <person name="Winkler M.E."/>
        </authorList>
    </citation>
    <scope>NUCLEOTIDE SEQUENCE</scope>
</reference>
<evidence type="ECO:0000313" key="1">
    <source>
        <dbReference type="EMBL" id="SVA85210.1"/>
    </source>
</evidence>
<name>A0A381Z7J0_9ZZZZ</name>
<sequence>RDQRNHLKAYGLAYWALEQYSGAEWLLNYRGGSFLLPDADGVRRQAALRGVSIQPVTGSGLALIRAEISDSNMETVLLEKAPKIAIYTPPNSAPWDDAVTMALKYSDIPYETVWDRDVIEGKLSDYEWLHLHHEDFTGQYSKFFITYAGASWLQEEVARNQEGSDQLGFTDVPALKKAVAREIRSYVEGGGFLLAMCSATETLELALGAEDVDIAAAFSDGSPPDPNATEKMDWSSAMAFSNATVQTGSSINSFSDIDGHQVNTPWRLSLGAFSLFDFSAKFDPVPAMLTQNHTSVIPDFYGLTTSFRMDRLKPSTLVLAQEGNIAKYIHGSFGEGTWTYFGGHDPEDPEHQIGDPQTDLDLHPDSPGYRLILNNVLFPAAKKKRLKT</sequence>
<evidence type="ECO:0008006" key="2">
    <source>
        <dbReference type="Google" id="ProtNLM"/>
    </source>
</evidence>
<dbReference type="AlphaFoldDB" id="A0A381Z7J0"/>
<protein>
    <recommendedName>
        <fullName evidence="2">Asparagine synthetase B</fullName>
    </recommendedName>
</protein>
<accession>A0A381Z7J0</accession>